<accession>A0A6J5L652</accession>
<dbReference type="Pfam" id="PF05406">
    <property type="entry name" value="WGR"/>
    <property type="match status" value="1"/>
</dbReference>
<feature type="domain" description="WGR" evidence="1">
    <location>
        <begin position="10"/>
        <end position="72"/>
    </location>
</feature>
<name>A0A6J5L652_9CAUD</name>
<proteinExistence type="predicted"/>
<evidence type="ECO:0000259" key="1">
    <source>
        <dbReference type="Pfam" id="PF05406"/>
    </source>
</evidence>
<organism evidence="2">
    <name type="scientific">uncultured Caudovirales phage</name>
    <dbReference type="NCBI Taxonomy" id="2100421"/>
    <lineage>
        <taxon>Viruses</taxon>
        <taxon>Duplodnaviria</taxon>
        <taxon>Heunggongvirae</taxon>
        <taxon>Uroviricota</taxon>
        <taxon>Caudoviricetes</taxon>
        <taxon>Peduoviridae</taxon>
        <taxon>Maltschvirus</taxon>
        <taxon>Maltschvirus maltsch</taxon>
    </lineage>
</organism>
<sequence length="76" mass="9057">MVKVYEWLNKEKARYYKITIETYENTNIVINYLWGGCHSNRGGRKNICVQTEEEAHKCIAKMMRKRKSRGYELIAP</sequence>
<gene>
    <name evidence="2" type="ORF">UFOVP100_10</name>
</gene>
<evidence type="ECO:0000313" key="2">
    <source>
        <dbReference type="EMBL" id="CAB4128110.1"/>
    </source>
</evidence>
<dbReference type="InterPro" id="IPR008893">
    <property type="entry name" value="WGR_domain"/>
</dbReference>
<reference evidence="2" key="1">
    <citation type="submission" date="2020-04" db="EMBL/GenBank/DDBJ databases">
        <authorList>
            <person name="Chiriac C."/>
            <person name="Salcher M."/>
            <person name="Ghai R."/>
            <person name="Kavagutti S V."/>
        </authorList>
    </citation>
    <scope>NUCLEOTIDE SEQUENCE</scope>
</reference>
<dbReference type="EMBL" id="LR796229">
    <property type="protein sequence ID" value="CAB4128110.1"/>
    <property type="molecule type" value="Genomic_DNA"/>
</dbReference>
<protein>
    <submittedName>
        <fullName evidence="2">WGR domain containing protein</fullName>
    </submittedName>
</protein>